<feature type="signal peptide" evidence="1">
    <location>
        <begin position="1"/>
        <end position="23"/>
    </location>
</feature>
<reference evidence="2" key="1">
    <citation type="journal article" date="2014" name="Int. J. Syst. Evol. Microbiol.">
        <title>Complete genome sequence of Corynebacterium casei LMG S-19264T (=DSM 44701T), isolated from a smear-ripened cheese.</title>
        <authorList>
            <consortium name="US DOE Joint Genome Institute (JGI-PGF)"/>
            <person name="Walter F."/>
            <person name="Albersmeier A."/>
            <person name="Kalinowski J."/>
            <person name="Ruckert C."/>
        </authorList>
    </citation>
    <scope>NUCLEOTIDE SEQUENCE</scope>
    <source>
        <strain evidence="2">CGMCC 1.15178</strain>
    </source>
</reference>
<proteinExistence type="predicted"/>
<sequence>MQRKWIMLIAVVSLMVLPAGCSRNQGHLGNKNIQQNSITYDMNGNMMNKRFANDQLNDTNRMDGRRLNSNNIIGAHKNYRLEMSSEIADRIREIKEIDTSYVMLAENNAYVAVTLKDSAGSGQSGALSAQQNTPKGRTAQSYLRPLMGMRSNAANIEVASELKQKVAQKVQQMAPQIEHVYVSASPDFVHRMNAYADDVKLGHPIQAYITEFNAMVDRIFPTRSR</sequence>
<reference evidence="2" key="2">
    <citation type="submission" date="2020-09" db="EMBL/GenBank/DDBJ databases">
        <authorList>
            <person name="Sun Q."/>
            <person name="Zhou Y."/>
        </authorList>
    </citation>
    <scope>NUCLEOTIDE SEQUENCE</scope>
    <source>
        <strain evidence="2">CGMCC 1.15178</strain>
    </source>
</reference>
<dbReference type="Proteomes" id="UP000612456">
    <property type="component" value="Unassembled WGS sequence"/>
</dbReference>
<protein>
    <submittedName>
        <fullName evidence="2">Lipoprotein YhcN</fullName>
    </submittedName>
</protein>
<gene>
    <name evidence="2" type="primary">yhcN</name>
    <name evidence="2" type="ORF">GCM10010911_04560</name>
</gene>
<dbReference type="NCBIfam" id="TIGR02898">
    <property type="entry name" value="spore_YhcN_YlaJ"/>
    <property type="match status" value="1"/>
</dbReference>
<comment type="caution">
    <text evidence="2">The sequence shown here is derived from an EMBL/GenBank/DDBJ whole genome shotgun (WGS) entry which is preliminary data.</text>
</comment>
<accession>A0A917DM07</accession>
<keyword evidence="2" id="KW-0449">Lipoprotein</keyword>
<dbReference type="InterPro" id="IPR019076">
    <property type="entry name" value="Spore_lipoprot_YhcN/YlaJ-like"/>
</dbReference>
<keyword evidence="3" id="KW-1185">Reference proteome</keyword>
<dbReference type="EMBL" id="BMHP01000001">
    <property type="protein sequence ID" value="GGD50100.1"/>
    <property type="molecule type" value="Genomic_DNA"/>
</dbReference>
<dbReference type="Pfam" id="PF09580">
    <property type="entry name" value="Spore_YhcN_YlaJ"/>
    <property type="match status" value="2"/>
</dbReference>
<evidence type="ECO:0000313" key="3">
    <source>
        <dbReference type="Proteomes" id="UP000612456"/>
    </source>
</evidence>
<dbReference type="GO" id="GO:0030435">
    <property type="term" value="P:sporulation resulting in formation of a cellular spore"/>
    <property type="evidence" value="ECO:0007669"/>
    <property type="project" value="InterPro"/>
</dbReference>
<dbReference type="InterPro" id="IPR014247">
    <property type="entry name" value="Spore_lipoprot_YhcN/YlaJ"/>
</dbReference>
<name>A0A917DM07_9BACL</name>
<keyword evidence="1" id="KW-0732">Signal</keyword>
<feature type="chain" id="PRO_5038866300" evidence="1">
    <location>
        <begin position="24"/>
        <end position="225"/>
    </location>
</feature>
<organism evidence="2 3">
    <name type="scientific">Paenibacillus nasutitermitis</name>
    <dbReference type="NCBI Taxonomy" id="1652958"/>
    <lineage>
        <taxon>Bacteria</taxon>
        <taxon>Bacillati</taxon>
        <taxon>Bacillota</taxon>
        <taxon>Bacilli</taxon>
        <taxon>Bacillales</taxon>
        <taxon>Paenibacillaceae</taxon>
        <taxon>Paenibacillus</taxon>
    </lineage>
</organism>
<evidence type="ECO:0000313" key="2">
    <source>
        <dbReference type="EMBL" id="GGD50100.1"/>
    </source>
</evidence>
<dbReference type="RefSeq" id="WP_188988720.1">
    <property type="nucleotide sequence ID" value="NZ_BMHP01000001.1"/>
</dbReference>
<evidence type="ECO:0000256" key="1">
    <source>
        <dbReference type="SAM" id="SignalP"/>
    </source>
</evidence>
<dbReference type="AlphaFoldDB" id="A0A917DM07"/>